<proteinExistence type="predicted"/>
<feature type="region of interest" description="Disordered" evidence="1">
    <location>
        <begin position="1287"/>
        <end position="1415"/>
    </location>
</feature>
<evidence type="ECO:0000256" key="1">
    <source>
        <dbReference type="SAM" id="MobiDB-lite"/>
    </source>
</evidence>
<feature type="compositionally biased region" description="Polar residues" evidence="1">
    <location>
        <begin position="133"/>
        <end position="149"/>
    </location>
</feature>
<feature type="compositionally biased region" description="Basic and acidic residues" evidence="1">
    <location>
        <begin position="91"/>
        <end position="104"/>
    </location>
</feature>
<organism evidence="2 3">
    <name type="scientific">Ascobolus immersus RN42</name>
    <dbReference type="NCBI Taxonomy" id="1160509"/>
    <lineage>
        <taxon>Eukaryota</taxon>
        <taxon>Fungi</taxon>
        <taxon>Dikarya</taxon>
        <taxon>Ascomycota</taxon>
        <taxon>Pezizomycotina</taxon>
        <taxon>Pezizomycetes</taxon>
        <taxon>Pezizales</taxon>
        <taxon>Ascobolaceae</taxon>
        <taxon>Ascobolus</taxon>
    </lineage>
</organism>
<evidence type="ECO:0000313" key="2">
    <source>
        <dbReference type="EMBL" id="RPA71381.1"/>
    </source>
</evidence>
<feature type="region of interest" description="Disordered" evidence="1">
    <location>
        <begin position="913"/>
        <end position="960"/>
    </location>
</feature>
<feature type="compositionally biased region" description="Polar residues" evidence="1">
    <location>
        <begin position="1160"/>
        <end position="1178"/>
    </location>
</feature>
<keyword evidence="3" id="KW-1185">Reference proteome</keyword>
<feature type="region of interest" description="Disordered" evidence="1">
    <location>
        <begin position="1"/>
        <end position="274"/>
    </location>
</feature>
<feature type="compositionally biased region" description="Basic residues" evidence="1">
    <location>
        <begin position="231"/>
        <end position="243"/>
    </location>
</feature>
<feature type="compositionally biased region" description="Basic and acidic residues" evidence="1">
    <location>
        <begin position="1394"/>
        <end position="1404"/>
    </location>
</feature>
<feature type="compositionally biased region" description="Polar residues" evidence="1">
    <location>
        <begin position="1308"/>
        <end position="1318"/>
    </location>
</feature>
<feature type="compositionally biased region" description="Basic and acidic residues" evidence="1">
    <location>
        <begin position="448"/>
        <end position="473"/>
    </location>
</feature>
<feature type="compositionally biased region" description="Polar residues" evidence="1">
    <location>
        <begin position="1076"/>
        <end position="1085"/>
    </location>
</feature>
<feature type="compositionally biased region" description="Polar residues" evidence="1">
    <location>
        <begin position="1378"/>
        <end position="1393"/>
    </location>
</feature>
<feature type="compositionally biased region" description="Low complexity" evidence="1">
    <location>
        <begin position="592"/>
        <end position="608"/>
    </location>
</feature>
<feature type="non-terminal residue" evidence="2">
    <location>
        <position position="1415"/>
    </location>
</feature>
<feature type="compositionally biased region" description="Low complexity" evidence="1">
    <location>
        <begin position="171"/>
        <end position="181"/>
    </location>
</feature>
<feature type="compositionally biased region" description="Polar residues" evidence="1">
    <location>
        <begin position="1113"/>
        <end position="1132"/>
    </location>
</feature>
<name>A0A3N4HG62_ASCIM</name>
<feature type="compositionally biased region" description="Pro residues" evidence="1">
    <location>
        <begin position="529"/>
        <end position="547"/>
    </location>
</feature>
<feature type="compositionally biased region" description="Polar residues" evidence="1">
    <location>
        <begin position="938"/>
        <end position="952"/>
    </location>
</feature>
<feature type="compositionally biased region" description="Basic and acidic residues" evidence="1">
    <location>
        <begin position="1"/>
        <end position="21"/>
    </location>
</feature>
<feature type="compositionally biased region" description="Polar residues" evidence="1">
    <location>
        <begin position="511"/>
        <end position="528"/>
    </location>
</feature>
<protein>
    <submittedName>
        <fullName evidence="2">Uncharacterized protein</fullName>
    </submittedName>
</protein>
<dbReference type="EMBL" id="ML119937">
    <property type="protein sequence ID" value="RPA71381.1"/>
    <property type="molecule type" value="Genomic_DNA"/>
</dbReference>
<dbReference type="Proteomes" id="UP000275078">
    <property type="component" value="Unassembled WGS sequence"/>
</dbReference>
<reference evidence="2 3" key="1">
    <citation type="journal article" date="2018" name="Nat. Ecol. Evol.">
        <title>Pezizomycetes genomes reveal the molecular basis of ectomycorrhizal truffle lifestyle.</title>
        <authorList>
            <person name="Murat C."/>
            <person name="Payen T."/>
            <person name="Noel B."/>
            <person name="Kuo A."/>
            <person name="Morin E."/>
            <person name="Chen J."/>
            <person name="Kohler A."/>
            <person name="Krizsan K."/>
            <person name="Balestrini R."/>
            <person name="Da Silva C."/>
            <person name="Montanini B."/>
            <person name="Hainaut M."/>
            <person name="Levati E."/>
            <person name="Barry K.W."/>
            <person name="Belfiori B."/>
            <person name="Cichocki N."/>
            <person name="Clum A."/>
            <person name="Dockter R.B."/>
            <person name="Fauchery L."/>
            <person name="Guy J."/>
            <person name="Iotti M."/>
            <person name="Le Tacon F."/>
            <person name="Lindquist E.A."/>
            <person name="Lipzen A."/>
            <person name="Malagnac F."/>
            <person name="Mello A."/>
            <person name="Molinier V."/>
            <person name="Miyauchi S."/>
            <person name="Poulain J."/>
            <person name="Riccioni C."/>
            <person name="Rubini A."/>
            <person name="Sitrit Y."/>
            <person name="Splivallo R."/>
            <person name="Traeger S."/>
            <person name="Wang M."/>
            <person name="Zifcakova L."/>
            <person name="Wipf D."/>
            <person name="Zambonelli A."/>
            <person name="Paolocci F."/>
            <person name="Nowrousian M."/>
            <person name="Ottonello S."/>
            <person name="Baldrian P."/>
            <person name="Spatafora J.W."/>
            <person name="Henrissat B."/>
            <person name="Nagy L.G."/>
            <person name="Aury J.M."/>
            <person name="Wincker P."/>
            <person name="Grigoriev I.V."/>
            <person name="Bonfante P."/>
            <person name="Martin F.M."/>
        </authorList>
    </citation>
    <scope>NUCLEOTIDE SEQUENCE [LARGE SCALE GENOMIC DNA]</scope>
    <source>
        <strain evidence="2 3">RN42</strain>
    </source>
</reference>
<gene>
    <name evidence="2" type="ORF">BJ508DRAFT_315676</name>
</gene>
<feature type="compositionally biased region" description="Acidic residues" evidence="1">
    <location>
        <begin position="32"/>
        <end position="47"/>
    </location>
</feature>
<feature type="compositionally biased region" description="Polar residues" evidence="1">
    <location>
        <begin position="609"/>
        <end position="651"/>
    </location>
</feature>
<accession>A0A3N4HG62</accession>
<evidence type="ECO:0000313" key="3">
    <source>
        <dbReference type="Proteomes" id="UP000275078"/>
    </source>
</evidence>
<feature type="compositionally biased region" description="Pro residues" evidence="1">
    <location>
        <begin position="1328"/>
        <end position="1337"/>
    </location>
</feature>
<feature type="region of interest" description="Disordered" evidence="1">
    <location>
        <begin position="442"/>
        <end position="671"/>
    </location>
</feature>
<feature type="compositionally biased region" description="Basic residues" evidence="1">
    <location>
        <begin position="79"/>
        <end position="90"/>
    </location>
</feature>
<feature type="region of interest" description="Disordered" evidence="1">
    <location>
        <begin position="1102"/>
        <end position="1196"/>
    </location>
</feature>
<feature type="compositionally biased region" description="Polar residues" evidence="1">
    <location>
        <begin position="182"/>
        <end position="197"/>
    </location>
</feature>
<sequence length="1415" mass="157184">MPKLRLSDVIDWEGTDRRNKADIYAALQAPDEPPDSENDDDEGEEEAGGLASDADENGNLLDFVVDDTTFSEQEEERGRPRRSKRKKKKPGDRSKRHDSPKDLAADAADTSKITTSKGHHPTPSPTSEIRVGSVSSPTATKTSTDSYHTNGRKQKIPKKGASPDPLDAKARSVAAKKAAAAHNQQSFRDNTPPQTHRNASKYADDTPAPTGQKRTGAPAESSDDEPPTRQHERKRNRPKRVRRTGGENKDDERAHGRTEERQNSGTPEVDEEKVQKIMAIQEAKMAELRRRFEVNPQVLFRKRLKGRFNTQPKDPYAVERDPVRQACGAKNRPDVYKINGIIKRACLTHGVSVYKSWMFQDPATLRLVLDDVLRKSQRYFPAWNAGLARAKIQQYLRDTGKNYRRKMRVGTGRVQKRERTFAAPRKIRYCRADETMIREHLKKKAQRQLREEKKKKYAESQARKQRRPDESERAGGSNKKKERQNARASVPDDDEEDNQASDIGLRASAPVQHQTSPVRQRIFSSPQATPSPPTIPNVPSPPSSPPPIRKRLRQKKTTGSAPVVEKISGSSSRGQEAATPGMAGKSDSAVISSKKASATGASGTKSSSRMPASTPNITTLGTNSEAQTPRPQLSQNVSRSSLKPNQTYESSKTNREMAPPMKPVESSIRQSNARTIKVPPVVRVPPAALFIEFVKSDEDFTTVSSFVLTLFKKHTLRTFILAIEENIEQRVKPAEEFFMFCPIDELVQQRDVLWRIVRDLRDIVRMFTDYRRSDGVYMTKISMDDYRKTYMQGTSFAELGFYSYWRAIKAEGRTSTKLWGGGQYTGEELDQATFIQVFDDDDDIPSRSTFVFDKTGGAVEQVVRNYEWQLKADLAEDSDDEGNDIEAVMETERRAIRIDSSVVPRLSTQIRSGSLRATPLPGSIRLSSRARSIHPSRNDSSQTIQPSLSSAHHSQKMPSHDEVLKELGAKPRTVIYRSSSGSRGVNDLGSDVRGRPDSGLVQSRQHFGRSEYSSGNLLTGSQSSRNIRQIPASSLRTVTEMRAMGKSEAEIYENMKVPVLSGFEDAYSSPGPTWDQIPQPQTSSRPMAPAPVLSHARVDIQHGTPSRHPLGSKQPSDLNSRLSHRTSLNSQKSQHHVHPSGNWSQAPGSADLEFRRFFNGPTQPSQNDPVNNTQGSYRSSRRAERPPATDGYGIDLSYNGGAIPGGIDEYGFPNDDAEFEQIPPQYCSGGRRDNSQSLVINLSLTPGASGNKRRRMPLDGHSDSPLYLQEPLFANNQHRTHQRQAISEIPPTPTPPRLAPVDAGYPSSRGNANRQPIMSQRPIVNEIPPTPTPPPVARPAAAQPSSRGRSTRKLMTPGEIAEAQRSEKTPVPIAAVAQSRSNNQQHLGTSTAHDLSHAHQDHHAPGGRQLPPAMK</sequence>
<feature type="compositionally biased region" description="Basic and acidic residues" evidence="1">
    <location>
        <begin position="244"/>
        <end position="262"/>
    </location>
</feature>
<feature type="compositionally biased region" description="Polar residues" evidence="1">
    <location>
        <begin position="1000"/>
        <end position="1024"/>
    </location>
</feature>
<feature type="region of interest" description="Disordered" evidence="1">
    <location>
        <begin position="1069"/>
        <end position="1089"/>
    </location>
</feature>
<feature type="region of interest" description="Disordered" evidence="1">
    <location>
        <begin position="973"/>
        <end position="1024"/>
    </location>
</feature>